<dbReference type="AlphaFoldDB" id="A0A4Y9SBM1"/>
<comment type="caution">
    <text evidence="3">The sequence shown here is derived from an EMBL/GenBank/DDBJ whole genome shotgun (WGS) entry which is preliminary data.</text>
</comment>
<sequence length="204" mass="21846">MTRPTVSRTCGWFRRCPMPTARWPIRRRAAGSTTIEFALTASVFFLFAFGLLEMARILFVWNAAADGIHRAARQMAVTDFTDAGAVNSVRAAAMLSNGGTMPLGGGINGTYVLIEYLDRNRAVIPTLPPCPVYNVRNCLDDSAGACIRFVRARLCLPGTSCTPVPYQPLFAAVIPDGAITLPTFEATVPAATLGYRPGTASACP</sequence>
<feature type="domain" description="TadE-like" evidence="2">
    <location>
        <begin position="31"/>
        <end position="73"/>
    </location>
</feature>
<organism evidence="3 4">
    <name type="scientific">Zemynaea arenosa</name>
    <dbReference type="NCBI Taxonomy" id="2561931"/>
    <lineage>
        <taxon>Bacteria</taxon>
        <taxon>Pseudomonadati</taxon>
        <taxon>Pseudomonadota</taxon>
        <taxon>Betaproteobacteria</taxon>
        <taxon>Burkholderiales</taxon>
        <taxon>Oxalobacteraceae</taxon>
        <taxon>Telluria group</taxon>
        <taxon>Zemynaea</taxon>
    </lineage>
</organism>
<keyword evidence="4" id="KW-1185">Reference proteome</keyword>
<keyword evidence="1" id="KW-1133">Transmembrane helix</keyword>
<evidence type="ECO:0000256" key="1">
    <source>
        <dbReference type="SAM" id="Phobius"/>
    </source>
</evidence>
<dbReference type="Pfam" id="PF07811">
    <property type="entry name" value="TadE"/>
    <property type="match status" value="1"/>
</dbReference>
<name>A0A4Y9SBM1_9BURK</name>
<dbReference type="Proteomes" id="UP000298438">
    <property type="component" value="Unassembled WGS sequence"/>
</dbReference>
<dbReference type="InterPro" id="IPR012495">
    <property type="entry name" value="TadE-like_dom"/>
</dbReference>
<feature type="transmembrane region" description="Helical" evidence="1">
    <location>
        <begin position="37"/>
        <end position="61"/>
    </location>
</feature>
<keyword evidence="1" id="KW-0472">Membrane</keyword>
<evidence type="ECO:0000313" key="3">
    <source>
        <dbReference type="EMBL" id="TFW17145.1"/>
    </source>
</evidence>
<evidence type="ECO:0000313" key="4">
    <source>
        <dbReference type="Proteomes" id="UP000298438"/>
    </source>
</evidence>
<dbReference type="OrthoDB" id="8708482at2"/>
<keyword evidence="1" id="KW-0812">Transmembrane</keyword>
<proteinExistence type="predicted"/>
<protein>
    <submittedName>
        <fullName evidence="3">Pilus assembly protein</fullName>
    </submittedName>
</protein>
<gene>
    <name evidence="3" type="ORF">E4L96_14995</name>
</gene>
<accession>A0A4Y9SBM1</accession>
<dbReference type="EMBL" id="SPVF01000191">
    <property type="protein sequence ID" value="TFW17145.1"/>
    <property type="molecule type" value="Genomic_DNA"/>
</dbReference>
<evidence type="ECO:0000259" key="2">
    <source>
        <dbReference type="Pfam" id="PF07811"/>
    </source>
</evidence>
<reference evidence="3 4" key="1">
    <citation type="submission" date="2019-03" db="EMBL/GenBank/DDBJ databases">
        <title>Draft Genome Sequence of Massilia arenosa sp. nov., a Novel Massilia Species Isolated from a Sandy-loam Maize Soil.</title>
        <authorList>
            <person name="Raths R."/>
            <person name="Peta V."/>
            <person name="Bucking H."/>
        </authorList>
    </citation>
    <scope>NUCLEOTIDE SEQUENCE [LARGE SCALE GENOMIC DNA]</scope>
    <source>
        <strain evidence="3 4">MC02</strain>
    </source>
</reference>